<organism evidence="1 2">
    <name type="scientific">Actinomadura keratinilytica</name>
    <dbReference type="NCBI Taxonomy" id="547461"/>
    <lineage>
        <taxon>Bacteria</taxon>
        <taxon>Bacillati</taxon>
        <taxon>Actinomycetota</taxon>
        <taxon>Actinomycetes</taxon>
        <taxon>Streptosporangiales</taxon>
        <taxon>Thermomonosporaceae</taxon>
        <taxon>Actinomadura</taxon>
    </lineage>
</organism>
<comment type="caution">
    <text evidence="1">The sequence shown here is derived from an EMBL/GenBank/DDBJ whole genome shotgun (WGS) entry which is preliminary data.</text>
</comment>
<dbReference type="Proteomes" id="UP001500266">
    <property type="component" value="Unassembled WGS sequence"/>
</dbReference>
<accession>A0ABP7Z6B1</accession>
<dbReference type="EMBL" id="BAABDO010000071">
    <property type="protein sequence ID" value="GAA4148249.1"/>
    <property type="molecule type" value="Genomic_DNA"/>
</dbReference>
<keyword evidence="2" id="KW-1185">Reference proteome</keyword>
<protein>
    <submittedName>
        <fullName evidence="1">Uncharacterized protein</fullName>
    </submittedName>
</protein>
<proteinExistence type="predicted"/>
<name>A0ABP7Z6B1_9ACTN</name>
<reference evidence="2" key="1">
    <citation type="journal article" date="2019" name="Int. J. Syst. Evol. Microbiol.">
        <title>The Global Catalogue of Microorganisms (GCM) 10K type strain sequencing project: providing services to taxonomists for standard genome sequencing and annotation.</title>
        <authorList>
            <consortium name="The Broad Institute Genomics Platform"/>
            <consortium name="The Broad Institute Genome Sequencing Center for Infectious Disease"/>
            <person name="Wu L."/>
            <person name="Ma J."/>
        </authorList>
    </citation>
    <scope>NUCLEOTIDE SEQUENCE [LARGE SCALE GENOMIC DNA]</scope>
    <source>
        <strain evidence="2">JCM 17316</strain>
    </source>
</reference>
<gene>
    <name evidence="1" type="ORF">GCM10022416_42390</name>
</gene>
<evidence type="ECO:0000313" key="1">
    <source>
        <dbReference type="EMBL" id="GAA4148249.1"/>
    </source>
</evidence>
<dbReference type="RefSeq" id="WP_378272360.1">
    <property type="nucleotide sequence ID" value="NZ_JBHTFR010000001.1"/>
</dbReference>
<sequence length="158" mass="17450">MRRTVYRISMRFGVDRRDLEATLVTGLLEALETVCPDEPDIGGALIKAAVGKAWKLARQSARVTHVADIASVAAAHQGTEHPSCGPVESEWAVEVTPLNRRRGLSAPLRFTACPHQVERKRLGMLAERFGLHDIVYRARRPRGAPVGTLSLRPLRSRP</sequence>
<evidence type="ECO:0000313" key="2">
    <source>
        <dbReference type="Proteomes" id="UP001500266"/>
    </source>
</evidence>